<evidence type="ECO:0000313" key="7">
    <source>
        <dbReference type="Proteomes" id="UP000324252"/>
    </source>
</evidence>
<evidence type="ECO:0000256" key="1">
    <source>
        <dbReference type="ARBA" id="ARBA00009437"/>
    </source>
</evidence>
<dbReference type="EMBL" id="FQZZ01000001">
    <property type="protein sequence ID" value="SHJ37014.1"/>
    <property type="molecule type" value="Genomic_DNA"/>
</dbReference>
<comment type="similarity">
    <text evidence="1">Belongs to the LysR transcriptional regulatory family.</text>
</comment>
<dbReference type="GO" id="GO:0032993">
    <property type="term" value="C:protein-DNA complex"/>
    <property type="evidence" value="ECO:0007669"/>
    <property type="project" value="TreeGrafter"/>
</dbReference>
<keyword evidence="2" id="KW-0805">Transcription regulation</keyword>
<evidence type="ECO:0000259" key="5">
    <source>
        <dbReference type="PROSITE" id="PS50931"/>
    </source>
</evidence>
<dbReference type="Gene3D" id="1.10.10.10">
    <property type="entry name" value="Winged helix-like DNA-binding domain superfamily/Winged helix DNA-binding domain"/>
    <property type="match status" value="1"/>
</dbReference>
<keyword evidence="7" id="KW-1185">Reference proteome</keyword>
<gene>
    <name evidence="6" type="ORF">SAMN05444142_10129</name>
</gene>
<protein>
    <submittedName>
        <fullName evidence="6">Transcriptional regulator, LysR family</fullName>
    </submittedName>
</protein>
<dbReference type="OrthoDB" id="9815174at2"/>
<reference evidence="6 7" key="1">
    <citation type="submission" date="2016-11" db="EMBL/GenBank/DDBJ databases">
        <authorList>
            <person name="Varghese N."/>
            <person name="Submissions S."/>
        </authorList>
    </citation>
    <scope>NUCLEOTIDE SEQUENCE [LARGE SCALE GENOMIC DNA]</scope>
    <source>
        <strain evidence="6 7">DSM 29620</strain>
    </source>
</reference>
<evidence type="ECO:0000256" key="3">
    <source>
        <dbReference type="ARBA" id="ARBA00023125"/>
    </source>
</evidence>
<dbReference type="RefSeq" id="WP_149787048.1">
    <property type="nucleotide sequence ID" value="NZ_FNIO01000001.1"/>
</dbReference>
<sequence length="298" mass="33363">MAVTFRQLEQFLVLSQELHFGRAARKLNISQPPLSASLRQLEAQLGFRLMERNSKFVRLTPAGTVFAEHAARILGQLDSARVIAAETAKGAAGELAVGFVPSMLFRDLPAKLRAFQTRHPRIDLNLQEMNTMRQIENLLEHKIDVGFIHAVPLPKGLASRTLETERLVACLPRWHRLALKSRIRISDLAGERIMVFSRTFAAHYHDKITALLRAAELEPDTGFHIQHWFTVVALVKQGMGVSLVPASLGNGAFSEVAFVEIAERNAEHDVSMVWREDDNAQALQNFLMSVQRFATDAP</sequence>
<dbReference type="InterPro" id="IPR000847">
    <property type="entry name" value="LysR_HTH_N"/>
</dbReference>
<organism evidence="6 7">
    <name type="scientific">Lutimaribacter pacificus</name>
    <dbReference type="NCBI Taxonomy" id="391948"/>
    <lineage>
        <taxon>Bacteria</taxon>
        <taxon>Pseudomonadati</taxon>
        <taxon>Pseudomonadota</taxon>
        <taxon>Alphaproteobacteria</taxon>
        <taxon>Rhodobacterales</taxon>
        <taxon>Roseobacteraceae</taxon>
        <taxon>Lutimaribacter</taxon>
    </lineage>
</organism>
<feature type="domain" description="HTH lysR-type" evidence="5">
    <location>
        <begin position="3"/>
        <end position="60"/>
    </location>
</feature>
<dbReference type="PRINTS" id="PR00039">
    <property type="entry name" value="HTHLYSR"/>
</dbReference>
<proteinExistence type="inferred from homology"/>
<dbReference type="GO" id="GO:0003677">
    <property type="term" value="F:DNA binding"/>
    <property type="evidence" value="ECO:0007669"/>
    <property type="project" value="UniProtKB-KW"/>
</dbReference>
<dbReference type="InterPro" id="IPR005119">
    <property type="entry name" value="LysR_subst-bd"/>
</dbReference>
<dbReference type="PANTHER" id="PTHR30346:SF0">
    <property type="entry name" value="HCA OPERON TRANSCRIPTIONAL ACTIVATOR HCAR"/>
    <property type="match status" value="1"/>
</dbReference>
<dbReference type="InterPro" id="IPR036390">
    <property type="entry name" value="WH_DNA-bd_sf"/>
</dbReference>
<dbReference type="PANTHER" id="PTHR30346">
    <property type="entry name" value="TRANSCRIPTIONAL DUAL REGULATOR HCAR-RELATED"/>
    <property type="match status" value="1"/>
</dbReference>
<dbReference type="GO" id="GO:0003700">
    <property type="term" value="F:DNA-binding transcription factor activity"/>
    <property type="evidence" value="ECO:0007669"/>
    <property type="project" value="InterPro"/>
</dbReference>
<accession>A0A1H0D4C1</accession>
<dbReference type="SUPFAM" id="SSF46785">
    <property type="entry name" value="Winged helix' DNA-binding domain"/>
    <property type="match status" value="1"/>
</dbReference>
<dbReference type="SUPFAM" id="SSF53850">
    <property type="entry name" value="Periplasmic binding protein-like II"/>
    <property type="match status" value="1"/>
</dbReference>
<keyword evidence="4" id="KW-0804">Transcription</keyword>
<dbReference type="Gene3D" id="3.40.190.10">
    <property type="entry name" value="Periplasmic binding protein-like II"/>
    <property type="match status" value="2"/>
</dbReference>
<name>A0A1H0D4C1_9RHOB</name>
<dbReference type="AlphaFoldDB" id="A0A1H0D4C1"/>
<evidence type="ECO:0000256" key="2">
    <source>
        <dbReference type="ARBA" id="ARBA00023015"/>
    </source>
</evidence>
<dbReference type="Pfam" id="PF03466">
    <property type="entry name" value="LysR_substrate"/>
    <property type="match status" value="1"/>
</dbReference>
<evidence type="ECO:0000313" key="6">
    <source>
        <dbReference type="EMBL" id="SHJ37014.1"/>
    </source>
</evidence>
<dbReference type="InterPro" id="IPR036388">
    <property type="entry name" value="WH-like_DNA-bd_sf"/>
</dbReference>
<dbReference type="Pfam" id="PF00126">
    <property type="entry name" value="HTH_1"/>
    <property type="match status" value="1"/>
</dbReference>
<evidence type="ECO:0000256" key="4">
    <source>
        <dbReference type="ARBA" id="ARBA00023163"/>
    </source>
</evidence>
<dbReference type="FunFam" id="1.10.10.10:FF:000001">
    <property type="entry name" value="LysR family transcriptional regulator"/>
    <property type="match status" value="1"/>
</dbReference>
<dbReference type="Proteomes" id="UP000324252">
    <property type="component" value="Unassembled WGS sequence"/>
</dbReference>
<dbReference type="PROSITE" id="PS50931">
    <property type="entry name" value="HTH_LYSR"/>
    <property type="match status" value="1"/>
</dbReference>
<keyword evidence="3" id="KW-0238">DNA-binding</keyword>